<evidence type="ECO:0000256" key="3">
    <source>
        <dbReference type="ARBA" id="ARBA00022692"/>
    </source>
</evidence>
<dbReference type="Pfam" id="PF04024">
    <property type="entry name" value="PspC"/>
    <property type="match status" value="1"/>
</dbReference>
<evidence type="ECO:0000256" key="1">
    <source>
        <dbReference type="ARBA" id="ARBA00004162"/>
    </source>
</evidence>
<dbReference type="PANTHER" id="PTHR33885:SF3">
    <property type="entry name" value="PHAGE SHOCK PROTEIN C"/>
    <property type="match status" value="1"/>
</dbReference>
<dbReference type="AlphaFoldDB" id="A0A2U2BBK4"/>
<feature type="transmembrane region" description="Helical" evidence="7">
    <location>
        <begin position="146"/>
        <end position="170"/>
    </location>
</feature>
<dbReference type="PANTHER" id="PTHR33885">
    <property type="entry name" value="PHAGE SHOCK PROTEIN C"/>
    <property type="match status" value="1"/>
</dbReference>
<keyword evidence="5 7" id="KW-0472">Membrane</keyword>
<name>A0A2U2BBK4_9BACT</name>
<dbReference type="InterPro" id="IPR052027">
    <property type="entry name" value="PspC"/>
</dbReference>
<keyword evidence="2" id="KW-1003">Cell membrane</keyword>
<protein>
    <recommendedName>
        <fullName evidence="8">Phage shock protein PspC N-terminal domain-containing protein</fullName>
    </recommendedName>
</protein>
<evidence type="ECO:0000256" key="6">
    <source>
        <dbReference type="SAM" id="MobiDB-lite"/>
    </source>
</evidence>
<reference evidence="9 10" key="1">
    <citation type="submission" date="2018-05" db="EMBL/GenBank/DDBJ databases">
        <title>Marinilabilia rubrum sp. nov., isolated from saltern sediment.</title>
        <authorList>
            <person name="Zhang R."/>
        </authorList>
    </citation>
    <scope>NUCLEOTIDE SEQUENCE [LARGE SCALE GENOMIC DNA]</scope>
    <source>
        <strain evidence="9 10">WTE16</strain>
    </source>
</reference>
<dbReference type="InterPro" id="IPR007168">
    <property type="entry name" value="Phageshock_PspC_N"/>
</dbReference>
<evidence type="ECO:0000313" key="10">
    <source>
        <dbReference type="Proteomes" id="UP000244956"/>
    </source>
</evidence>
<dbReference type="EMBL" id="QEWP01000003">
    <property type="protein sequence ID" value="PWE00455.1"/>
    <property type="molecule type" value="Genomic_DNA"/>
</dbReference>
<evidence type="ECO:0000256" key="5">
    <source>
        <dbReference type="ARBA" id="ARBA00023136"/>
    </source>
</evidence>
<dbReference type="Proteomes" id="UP000244956">
    <property type="component" value="Unassembled WGS sequence"/>
</dbReference>
<comment type="subcellular location">
    <subcellularLocation>
        <location evidence="1">Cell membrane</location>
        <topology evidence="1">Single-pass membrane protein</topology>
    </subcellularLocation>
</comment>
<accession>A0A2U2BBK4</accession>
<keyword evidence="10" id="KW-1185">Reference proteome</keyword>
<evidence type="ECO:0000256" key="2">
    <source>
        <dbReference type="ARBA" id="ARBA00022475"/>
    </source>
</evidence>
<keyword evidence="3 7" id="KW-0812">Transmembrane</keyword>
<organism evidence="9 10">
    <name type="scientific">Marinilabilia rubra</name>
    <dbReference type="NCBI Taxonomy" id="2162893"/>
    <lineage>
        <taxon>Bacteria</taxon>
        <taxon>Pseudomonadati</taxon>
        <taxon>Bacteroidota</taxon>
        <taxon>Bacteroidia</taxon>
        <taxon>Marinilabiliales</taxon>
        <taxon>Marinilabiliaceae</taxon>
        <taxon>Marinilabilia</taxon>
    </lineage>
</organism>
<dbReference type="GO" id="GO:0005886">
    <property type="term" value="C:plasma membrane"/>
    <property type="evidence" value="ECO:0007669"/>
    <property type="project" value="UniProtKB-SubCell"/>
</dbReference>
<feature type="transmembrane region" description="Helical" evidence="7">
    <location>
        <begin position="290"/>
        <end position="312"/>
    </location>
</feature>
<dbReference type="OrthoDB" id="5772680at2"/>
<proteinExistence type="predicted"/>
<feature type="transmembrane region" description="Helical" evidence="7">
    <location>
        <begin position="121"/>
        <end position="140"/>
    </location>
</feature>
<feature type="region of interest" description="Disordered" evidence="6">
    <location>
        <begin position="82"/>
        <end position="106"/>
    </location>
</feature>
<evidence type="ECO:0000259" key="8">
    <source>
        <dbReference type="Pfam" id="PF04024"/>
    </source>
</evidence>
<dbReference type="RefSeq" id="WP_109263494.1">
    <property type="nucleotide sequence ID" value="NZ_QEWP01000003.1"/>
</dbReference>
<evidence type="ECO:0000313" key="9">
    <source>
        <dbReference type="EMBL" id="PWE00455.1"/>
    </source>
</evidence>
<gene>
    <name evidence="9" type="ORF">DDZ16_05870</name>
</gene>
<evidence type="ECO:0000256" key="7">
    <source>
        <dbReference type="SAM" id="Phobius"/>
    </source>
</evidence>
<sequence length="320" mass="36366">MKKVVTINIAGRSFYIDEDAFARLDQYLKKLETWSREKEGGREMLSDIESRIRELFEDKIDPSTGVISIDLVKEIINTMGQPEDFAEEEGSESSREPAGEESTYTQVPPRRRLYRDIEDRVLGGVCSGIAAYFNIDRVIVRVLFAILPFLSFGAIIPIYIILWIAIPPALTATQRLEMRGHDVNISNIEKNIKNEYDEVKRKFQQSSAYKKGEDYLGRFRKRDRTALIVTAVVLGIIVLANLVSVPFHLGFMPAFHFEMPFGHFGFPGIFPLVLILLILGLAFRSALKGFLILIGILLALAFIFKLFGFFAWPHVMHAVM</sequence>
<comment type="caution">
    <text evidence="9">The sequence shown here is derived from an EMBL/GenBank/DDBJ whole genome shotgun (WGS) entry which is preliminary data.</text>
</comment>
<evidence type="ECO:0000256" key="4">
    <source>
        <dbReference type="ARBA" id="ARBA00022989"/>
    </source>
</evidence>
<feature type="transmembrane region" description="Helical" evidence="7">
    <location>
        <begin position="226"/>
        <end position="249"/>
    </location>
</feature>
<feature type="domain" description="Phage shock protein PspC N-terminal" evidence="8">
    <location>
        <begin position="111"/>
        <end position="168"/>
    </location>
</feature>
<feature type="transmembrane region" description="Helical" evidence="7">
    <location>
        <begin position="261"/>
        <end position="283"/>
    </location>
</feature>
<keyword evidence="4 7" id="KW-1133">Transmembrane helix</keyword>